<feature type="compositionally biased region" description="Low complexity" evidence="8">
    <location>
        <begin position="2046"/>
        <end position="2058"/>
    </location>
</feature>
<evidence type="ECO:0000313" key="9">
    <source>
        <dbReference type="EMBL" id="REK72200.1"/>
    </source>
</evidence>
<sequence>MLVPLLGQSPASAAPAELPKDVSSVRIGLIKLGSALAAAAEQPALSDDLPLTDTSVRDVLSLDTAIGTLVDDALSADSDTTLDTLGEAFPADGPLTVKEVPPLADAPAGSREWTMKVALRAARPVALTYQDDQLQFGTATLDGKLAASLDTTIRFRYDSKALELRKFSVVGAPDLTTHVWTSKTGTGTDVDQVDVPDFKAVDGFVEVDASGTAKVDSTTVLALRDPNGRGQITTEDLEFSSASELFNTTTTPGADDVAMDIGLSTPMESSATGTVTVGTRDAKAKGSYAEPKVARETALKDLSSLTRLQAISGFTQYTSAMQAVEASVDQSFPLLDRKLTDLFSPANQLVDLLTEQATASIVCGAADTSPPSGAPRPGEVRYCQATTTSFEPKAGADITWSSPDDGVKISGSTAGTLSRAPSKNVAVSGGDGFPTLRVSFTAQDGSKHVARSAVTSIQDLGQAIDKLGLDGTVGYDPTKKSLQIAVREQGDDPDEDGTSVPTGGNGNLAPLTGLSGLCQAVKNSAPRVCRPTGDQADGTTVTPEEGAASVKLDGRTFAADFGIGLTKPVEPVAGQQAPADPTFYVVPGDDGLIYQVDDASAKLTKDAQMVARIGFLQADVDVTDYSVSQSGKAASVSVPTGSVTLPSTESVGDAVTVASLLTPTKDASKAPSVTRGLSAKATLKVQDSQQTAAADSRPIKSTGTVEASWSDLTPAALPKVTTGGDFDKLRLLDIVPARQSTMTAGSGDGIIKDSSADFVKQFGLADVAAADRVVNRPLYDLGGEASSTVCTQYLVIDAQQLKCTEGPLKDGVAKAGHPYVIEGDQNAMRDIVVEDLAAVLNTFTTPSDKLGADRTFPLVDVLPTEISAARDGLGKVINDIQGQIDTDVSAPGTTSIPRVSTMQEFAKTFTTLMGEHVNGQDTEDKSGRELKFTLSTSGSGKLVLESALKTTGQRQAPLRIAVGDSDVKVYDDSDAVAKLPVKVASQARFVIGVDLADASSSVRADTGTSEKITGIDGDLGNVRQLLADRPTDYGSARVTSGAKDDIQVGIGVGSVTSPAGSDETWIPITSLADKMEQTRSVDGSAQGCGSTPKSAKVAACLKLPIVSTPATDALDVALEADQSSGGSGGSMKPQPIAYRFLAEGLGALNSTLVDALDGDQLLENETIPMSLPLVGTDLDAGTDVPADVRTYVSAARAALAPVEKSVAETDKVSKLATDLKAALTKLNTSADGKKLTSTSGDPVITCGTACTDSSTVADVQNIEVPMSLKGKAPTTKDVPFHVGPIGSTIITDLTVPATASYDLQLTMGVARGKGSYVTLNHSTDTDPLLKVEVDANLGAYTKERCSEWTRSTEWTKQVGSGLSRSTIQPFASASSDKTECIDAYVGKFPSVMVDRRDGTNRSTKLDATTVVNVTAPPATENGRIFVPALADKGAAFTRDVTGNGKVSTYFESFAGKVGFFDIVGGIDYSWENGTYLDPGVAYSKLKLDVGTLNEAVLPGFKKALAWTAPLNPAVDQLSKPIPVVSQLSELVGKGPTTLLTLLQKKDTPINLIINLLQLQNVAAYTPDGSIDLRDIGAGDIGGFKVAPYKTGVAGKCTETGTAAGKEFKRENGGKGDTGRCKLGNFDKMKQYVKGEKPEKDPAGLKIDKTVTKSPYISLPSVSLPVLQDTSQIFNLLQDTGDATMLYVDLGHAGIKGQIVRSFGPFAVGPIPVTATIGGTVGFDGRFAFGFDTRGLSRKIEGMDTGDVGGFRSLITQGTKPSLFSDGFYIDDLEKGADVPEIQLTFTVTAGAAISIGIVSAGISGGATLDLSLDAFDPNGDGKIYTDEFAGSATGPACAFNVSSGISFVLSFYFMIELIFYTVHESFDIVRSPRIKLFEFNCSVDEPVLATQRTIDGKNNLVLTMGSERSNRKGFDEERAEKYTVRQVGAPKNGKIQLQVSAFNLVQNYEVPEGTVVKADAGDGSDTIRMYPMPAVTEDADGNAVMLGPDDEGYVAPKFTADSVVTGGSESDTIETSDGNDVVAGDEGDDSIRTGLGDDVVTGGIGMDQIDGGQGQDRVAGGDGDDRVNGGPGADEVRGNGGKDVLDGGIGADPGGQFQLSAKDRIRPLLDSGDLVVGGDGADSVTGGDGSDVVVGGEYASAGATFADTGEVTVVGTSPTGQLLDVKVDKIPTVALPTTEQVAAQCASPGASGEVGPDVVTGGNDLDIVIGGAGSDTLSGGGGADRVCGRAGDDVLDGDGTDVAEDLQGDDIVRGGPGRDRVYGSGGQDDLQGDDDDDLVRGGTGADTIAGGAGSDLLLGESGVDVVDGDNADGKTEVAAATADATATGRSIVCSTSTSVVGGKIDLDGDLAGNDTGQLEGMSVVDGVVTTSTGAGFTGIVSDVVFDDGKVDLDGNGKIEARTTTKLGDTGSIPLAGITGAEGNGDCVLGGDEVDTRLAGGAGADYVDAGGGDDRNVFGGPGNDLVRGGDGDDLVHGDSGDDLVAGDAGDDVLFGNADADVLRGGSGSDLLAGGSAEKDAVDGRDEVFGDGGDDVVLGGNGTLERTSLPEDEDPSPIRNVAVTLLDTKPTADAATRDDLVYGGVGNDWVFAQSGNDEAYGGPDQDVVEGGPGSDRVQGDDGDDLVVGGSSTTGEVTKDRTAAGTPDGDDTVVGDDGVDGDDGSDVMVGDNARLQIDRTKIRPRWQNVRSEVAMTLFDVPLTKDAAPSAEASGDDTMSGGGEDDLIVGQSGDDVIEAGAGNDAVEGGAGGDTVSGGDGNDHVLGGSWTAATADQADVLHGDGGDDVLLGDNGTTPTAYSLFVNLLDAPAPGANGPGGVAGGDTIVGGAGDDRLFGQGGDDRVSGEAGIDVLEGDAGTDTLSGGEDDDVLTGGSSSQDGVISPSRSGAGQLDTNDTLSGGAGDDVLAGDNARLDTTTLTRVDGTRLRSVLLFDLATATSRAPRGTGGDDSLNGDEGRDLVFGQTGNDGLAGGSGDDYLEGNDGADSLVGGAGEDDLVGGGSSRTGAVITASGGSVDDRLLTAPAKLTDASASGLLDGNDALDGGDARDVLLGDNGRVTRGGPLAVLGGGASGPHAVRKVAMADSKPGVWAGSDQLVGGQGDDDLYGQFDNSGTRRPAQQIGGVAVRGDVLAGGAGDDAIIGDQGVDVPTPAASLGAVNRTVKSKGKKPFIREVVRPRGTLVRVVTTTHARLGGDDVILGDDGGDSIHAGAGRDVVNAGAGNDVVFAGDGADAIWGGVGHDRMFGGEGNDLLDVKRRARDAALWKLVAPSQDTDTRRRTTNGGDLLYGGSGADGLQADEGDTGSSRRRAQGDRLIDWKAKANAFKVCRTGRGTGKVMDESDSSMVKALRELAAASGAVGSSELAVPIRERITKFPGRPGFVCER</sequence>
<dbReference type="PRINTS" id="PR01488">
    <property type="entry name" value="RTXTOXINA"/>
</dbReference>
<gene>
    <name evidence="9" type="ORF">DX116_00700</name>
</gene>
<evidence type="ECO:0000256" key="2">
    <source>
        <dbReference type="ARBA" id="ARBA00004613"/>
    </source>
</evidence>
<feature type="compositionally biased region" description="Acidic residues" evidence="8">
    <location>
        <begin position="2645"/>
        <end position="2662"/>
    </location>
</feature>
<feature type="region of interest" description="Disordered" evidence="8">
    <location>
        <begin position="2236"/>
        <end position="2275"/>
    </location>
</feature>
<feature type="compositionally biased region" description="Acidic residues" evidence="8">
    <location>
        <begin position="2236"/>
        <end position="2248"/>
    </location>
</feature>
<proteinExistence type="predicted"/>
<feature type="region of interest" description="Disordered" evidence="8">
    <location>
        <begin position="3268"/>
        <end position="3306"/>
    </location>
</feature>
<dbReference type="GO" id="GO:0005509">
    <property type="term" value="F:calcium ion binding"/>
    <property type="evidence" value="ECO:0007669"/>
    <property type="project" value="InterPro"/>
</dbReference>
<feature type="compositionally biased region" description="Polar residues" evidence="8">
    <location>
        <begin position="2869"/>
        <end position="2894"/>
    </location>
</feature>
<dbReference type="InterPro" id="IPR001343">
    <property type="entry name" value="Hemolysn_Ca-bd"/>
</dbReference>
<organism evidence="9 10">
    <name type="scientific">Aeromicrobium endophyticum</name>
    <dbReference type="NCBI Taxonomy" id="2292704"/>
    <lineage>
        <taxon>Bacteria</taxon>
        <taxon>Bacillati</taxon>
        <taxon>Actinomycetota</taxon>
        <taxon>Actinomycetes</taxon>
        <taxon>Propionibacteriales</taxon>
        <taxon>Nocardioidaceae</taxon>
        <taxon>Aeromicrobium</taxon>
    </lineage>
</organism>
<evidence type="ECO:0000256" key="5">
    <source>
        <dbReference type="ARBA" id="ARBA00022737"/>
    </source>
</evidence>
<dbReference type="InterPro" id="IPR003995">
    <property type="entry name" value="RTX_toxin_determinant-A"/>
</dbReference>
<feature type="region of interest" description="Disordered" evidence="8">
    <location>
        <begin position="2936"/>
        <end position="2997"/>
    </location>
</feature>
<evidence type="ECO:0000313" key="10">
    <source>
        <dbReference type="Proteomes" id="UP000265581"/>
    </source>
</evidence>
<evidence type="ECO:0000256" key="7">
    <source>
        <dbReference type="ARBA" id="ARBA00023136"/>
    </source>
</evidence>
<dbReference type="GO" id="GO:0005576">
    <property type="term" value="C:extracellular region"/>
    <property type="evidence" value="ECO:0007669"/>
    <property type="project" value="UniProtKB-SubCell"/>
</dbReference>
<dbReference type="SUPFAM" id="SSF51120">
    <property type="entry name" value="beta-Roll"/>
    <property type="match status" value="8"/>
</dbReference>
<name>A0A371P9R7_9ACTN</name>
<dbReference type="Gene3D" id="2.150.10.10">
    <property type="entry name" value="Serralysin-like metalloprotease, C-terminal"/>
    <property type="match status" value="8"/>
</dbReference>
<feature type="region of interest" description="Disordered" evidence="8">
    <location>
        <begin position="2850"/>
        <end position="2901"/>
    </location>
</feature>
<keyword evidence="7" id="KW-0472">Membrane</keyword>
<feature type="compositionally biased region" description="Basic and acidic residues" evidence="8">
    <location>
        <begin position="2250"/>
        <end position="2261"/>
    </location>
</feature>
<dbReference type="InterPro" id="IPR050557">
    <property type="entry name" value="RTX_toxin/Mannuronan_C5-epim"/>
</dbReference>
<feature type="region of interest" description="Disordered" evidence="8">
    <location>
        <begin position="2506"/>
        <end position="2555"/>
    </location>
</feature>
<dbReference type="InterPro" id="IPR018511">
    <property type="entry name" value="Hemolysin-typ_Ca-bd_CS"/>
</dbReference>
<feature type="compositionally biased region" description="Polar residues" evidence="8">
    <location>
        <begin position="2005"/>
        <end position="2018"/>
    </location>
</feature>
<evidence type="ECO:0000256" key="1">
    <source>
        <dbReference type="ARBA" id="ARBA00004370"/>
    </source>
</evidence>
<keyword evidence="6" id="KW-0843">Virulence</keyword>
<dbReference type="GO" id="GO:0090729">
    <property type="term" value="F:toxin activity"/>
    <property type="evidence" value="ECO:0007669"/>
    <property type="project" value="UniProtKB-KW"/>
</dbReference>
<accession>A0A371P9R7</accession>
<comment type="caution">
    <text evidence="9">The sequence shown here is derived from an EMBL/GenBank/DDBJ whole genome shotgun (WGS) entry which is preliminary data.</text>
</comment>
<keyword evidence="4" id="KW-0800">Toxin</keyword>
<protein>
    <submittedName>
        <fullName evidence="9">Calcium-binding protein</fullName>
    </submittedName>
</protein>
<keyword evidence="3" id="KW-0964">Secreted</keyword>
<dbReference type="PRINTS" id="PR00313">
    <property type="entry name" value="CABNDNGRPT"/>
</dbReference>
<dbReference type="GO" id="GO:0016020">
    <property type="term" value="C:membrane"/>
    <property type="evidence" value="ECO:0007669"/>
    <property type="project" value="UniProtKB-SubCell"/>
</dbReference>
<dbReference type="Proteomes" id="UP000265581">
    <property type="component" value="Unassembled WGS sequence"/>
</dbReference>
<comment type="subcellular location">
    <subcellularLocation>
        <location evidence="1">Membrane</location>
    </subcellularLocation>
    <subcellularLocation>
        <location evidence="2">Secreted</location>
    </subcellularLocation>
</comment>
<evidence type="ECO:0000256" key="6">
    <source>
        <dbReference type="ARBA" id="ARBA00023026"/>
    </source>
</evidence>
<evidence type="ECO:0000256" key="4">
    <source>
        <dbReference type="ARBA" id="ARBA00022656"/>
    </source>
</evidence>
<dbReference type="PANTHER" id="PTHR38340:SF1">
    <property type="entry name" value="S-LAYER PROTEIN"/>
    <property type="match status" value="1"/>
</dbReference>
<dbReference type="PROSITE" id="PS00330">
    <property type="entry name" value="HEMOLYSIN_CALCIUM"/>
    <property type="match status" value="2"/>
</dbReference>
<feature type="region of interest" description="Disordered" evidence="8">
    <location>
        <begin position="2003"/>
        <end position="2087"/>
    </location>
</feature>
<reference evidence="9 10" key="1">
    <citation type="submission" date="2018-08" db="EMBL/GenBank/DDBJ databases">
        <title>Aeromicrobium sp. M2KJ-4, whole genome shotgun sequence.</title>
        <authorList>
            <person name="Tuo L."/>
        </authorList>
    </citation>
    <scope>NUCLEOTIDE SEQUENCE [LARGE SCALE GENOMIC DNA]</scope>
    <source>
        <strain evidence="9 10">M2KJ-4</strain>
    </source>
</reference>
<dbReference type="Pfam" id="PF00353">
    <property type="entry name" value="HemolysinCabind"/>
    <property type="match status" value="21"/>
</dbReference>
<evidence type="ECO:0000256" key="3">
    <source>
        <dbReference type="ARBA" id="ARBA00022525"/>
    </source>
</evidence>
<dbReference type="InterPro" id="IPR011049">
    <property type="entry name" value="Serralysin-like_metalloprot_C"/>
</dbReference>
<keyword evidence="5" id="KW-0677">Repeat</keyword>
<evidence type="ECO:0000256" key="8">
    <source>
        <dbReference type="SAM" id="MobiDB-lite"/>
    </source>
</evidence>
<dbReference type="EMBL" id="QUBR01000001">
    <property type="protein sequence ID" value="REK72200.1"/>
    <property type="molecule type" value="Genomic_DNA"/>
</dbReference>
<keyword evidence="10" id="KW-1185">Reference proteome</keyword>
<dbReference type="PANTHER" id="PTHR38340">
    <property type="entry name" value="S-LAYER PROTEIN"/>
    <property type="match status" value="1"/>
</dbReference>
<feature type="compositionally biased region" description="Basic and acidic residues" evidence="8">
    <location>
        <begin position="2515"/>
        <end position="2526"/>
    </location>
</feature>
<feature type="region of interest" description="Disordered" evidence="8">
    <location>
        <begin position="2591"/>
        <end position="2663"/>
    </location>
</feature>